<sequence>MTGEIEPGLSVRYMGTNDHSIASHLVTRYFSAAVLVEDAIARLDNVLLGNYHDYA</sequence>
<organism evidence="2 3">
    <name type="scientific">Methylobacterium aerolatum</name>
    <dbReference type="NCBI Taxonomy" id="418708"/>
    <lineage>
        <taxon>Bacteria</taxon>
        <taxon>Pseudomonadati</taxon>
        <taxon>Pseudomonadota</taxon>
        <taxon>Alphaproteobacteria</taxon>
        <taxon>Hyphomicrobiales</taxon>
        <taxon>Methylobacteriaceae</taxon>
        <taxon>Methylobacterium</taxon>
    </lineage>
</organism>
<gene>
    <name evidence="2" type="ORF">QO012_002819</name>
</gene>
<feature type="domain" description="Type 2A encapsulin shell protein SrpI-like" evidence="1">
    <location>
        <begin position="2"/>
        <end position="49"/>
    </location>
</feature>
<keyword evidence="3" id="KW-1185">Reference proteome</keyword>
<proteinExistence type="predicted"/>
<dbReference type="InterPro" id="IPR045641">
    <property type="entry name" value="SrpI-like"/>
</dbReference>
<evidence type="ECO:0000313" key="3">
    <source>
        <dbReference type="Proteomes" id="UP001231124"/>
    </source>
</evidence>
<dbReference type="Proteomes" id="UP001231124">
    <property type="component" value="Unassembled WGS sequence"/>
</dbReference>
<name>A0ABU0I136_9HYPH</name>
<dbReference type="EMBL" id="JAUSVP010000008">
    <property type="protein sequence ID" value="MDQ0448310.1"/>
    <property type="molecule type" value="Genomic_DNA"/>
</dbReference>
<reference evidence="2 3" key="1">
    <citation type="submission" date="2023-07" db="EMBL/GenBank/DDBJ databases">
        <title>Genomic Encyclopedia of Type Strains, Phase IV (KMG-IV): sequencing the most valuable type-strain genomes for metagenomic binning, comparative biology and taxonomic classification.</title>
        <authorList>
            <person name="Goeker M."/>
        </authorList>
    </citation>
    <scope>NUCLEOTIDE SEQUENCE [LARGE SCALE GENOMIC DNA]</scope>
    <source>
        <strain evidence="2 3">DSM 19013</strain>
    </source>
</reference>
<accession>A0ABU0I136</accession>
<evidence type="ECO:0000259" key="1">
    <source>
        <dbReference type="Pfam" id="PF19307"/>
    </source>
</evidence>
<comment type="caution">
    <text evidence="2">The sequence shown here is derived from an EMBL/GenBank/DDBJ whole genome shotgun (WGS) entry which is preliminary data.</text>
</comment>
<dbReference type="Pfam" id="PF19307">
    <property type="entry name" value="SrpI-like"/>
    <property type="match status" value="1"/>
</dbReference>
<evidence type="ECO:0000313" key="2">
    <source>
        <dbReference type="EMBL" id="MDQ0448310.1"/>
    </source>
</evidence>
<protein>
    <recommendedName>
        <fullName evidence="1">Type 2A encapsulin shell protein SrpI-like domain-containing protein</fullName>
    </recommendedName>
</protein>